<protein>
    <submittedName>
        <fullName evidence="2">Uncharacterized protein</fullName>
    </submittedName>
</protein>
<gene>
    <name evidence="2" type="ORF">FTOL_13851</name>
</gene>
<name>A0AAE8MPK9_9HYPO</name>
<dbReference type="Proteomes" id="UP001187734">
    <property type="component" value="Unassembled WGS sequence"/>
</dbReference>
<sequence>MKLSRLVPATTTSFFDLGDSANPQPPAIGDSPSNNPEERRFTSIFSCSIELLLTSALAFIGPLSFPTAPGTNHSPDADLDDTR</sequence>
<organism evidence="2 3">
    <name type="scientific">Fusarium torulosum</name>
    <dbReference type="NCBI Taxonomy" id="33205"/>
    <lineage>
        <taxon>Eukaryota</taxon>
        <taxon>Fungi</taxon>
        <taxon>Dikarya</taxon>
        <taxon>Ascomycota</taxon>
        <taxon>Pezizomycotina</taxon>
        <taxon>Sordariomycetes</taxon>
        <taxon>Hypocreomycetidae</taxon>
        <taxon>Hypocreales</taxon>
        <taxon>Nectriaceae</taxon>
        <taxon>Fusarium</taxon>
    </lineage>
</organism>
<evidence type="ECO:0000313" key="2">
    <source>
        <dbReference type="EMBL" id="SPJ93245.1"/>
    </source>
</evidence>
<feature type="region of interest" description="Disordered" evidence="1">
    <location>
        <begin position="1"/>
        <end position="39"/>
    </location>
</feature>
<dbReference type="AlphaFoldDB" id="A0AAE8MPK9"/>
<accession>A0AAE8MPK9</accession>
<comment type="caution">
    <text evidence="2">The sequence shown here is derived from an EMBL/GenBank/DDBJ whole genome shotgun (WGS) entry which is preliminary data.</text>
</comment>
<proteinExistence type="predicted"/>
<keyword evidence="3" id="KW-1185">Reference proteome</keyword>
<evidence type="ECO:0000313" key="3">
    <source>
        <dbReference type="Proteomes" id="UP001187734"/>
    </source>
</evidence>
<dbReference type="EMBL" id="ONZP01001112">
    <property type="protein sequence ID" value="SPJ93245.1"/>
    <property type="molecule type" value="Genomic_DNA"/>
</dbReference>
<evidence type="ECO:0000256" key="1">
    <source>
        <dbReference type="SAM" id="MobiDB-lite"/>
    </source>
</evidence>
<reference evidence="2" key="1">
    <citation type="submission" date="2018-03" db="EMBL/GenBank/DDBJ databases">
        <authorList>
            <person name="Guldener U."/>
        </authorList>
    </citation>
    <scope>NUCLEOTIDE SEQUENCE</scope>
</reference>